<organism evidence="1">
    <name type="scientific">hydrocarbon metagenome</name>
    <dbReference type="NCBI Taxonomy" id="938273"/>
    <lineage>
        <taxon>unclassified sequences</taxon>
        <taxon>metagenomes</taxon>
        <taxon>ecological metagenomes</taxon>
    </lineage>
</organism>
<dbReference type="SUPFAM" id="SSF55724">
    <property type="entry name" value="Mog1p/PsbP-like"/>
    <property type="match status" value="1"/>
</dbReference>
<proteinExistence type="predicted"/>
<dbReference type="Pfam" id="PF18933">
    <property type="entry name" value="PsbP_2"/>
    <property type="match status" value="1"/>
</dbReference>
<reference evidence="1" key="1">
    <citation type="journal article" date="2015" name="Proc. Natl. Acad. Sci. U.S.A.">
        <title>Networks of energetic and metabolic interactions define dynamics in microbial communities.</title>
        <authorList>
            <person name="Embree M."/>
            <person name="Liu J.K."/>
            <person name="Al-Bassam M.M."/>
            <person name="Zengler K."/>
        </authorList>
    </citation>
    <scope>NUCLEOTIDE SEQUENCE</scope>
</reference>
<dbReference type="AlphaFoldDB" id="A0A0W8FDM7"/>
<evidence type="ECO:0000313" key="1">
    <source>
        <dbReference type="EMBL" id="KUG18467.1"/>
    </source>
</evidence>
<dbReference type="EMBL" id="LNQE01001379">
    <property type="protein sequence ID" value="KUG18467.1"/>
    <property type="molecule type" value="Genomic_DNA"/>
</dbReference>
<evidence type="ECO:0008006" key="2">
    <source>
        <dbReference type="Google" id="ProtNLM"/>
    </source>
</evidence>
<dbReference type="InterPro" id="IPR016123">
    <property type="entry name" value="Mog1/PsbP_a/b/a-sand"/>
</dbReference>
<gene>
    <name evidence="1" type="ORF">ASZ90_011831</name>
</gene>
<comment type="caution">
    <text evidence="1">The sequence shown here is derived from an EMBL/GenBank/DDBJ whole genome shotgun (WGS) entry which is preliminary data.</text>
</comment>
<protein>
    <recommendedName>
        <fullName evidence="2">PsbP C-terminal domain-containing protein</fullName>
    </recommendedName>
</protein>
<name>A0A0W8FDM7_9ZZZZ</name>
<accession>A0A0W8FDM7</accession>
<sequence>MIFTINNKLLAIILAALNLALLGCAYGSIDSSLNGSIQAQSEPLDTSGALALSDLDEWLFYENYDYGFELIYPADWIEQEVEPNDQGIIVGFLAPGEDVDNPTAYLLLQNEELPAGQDVTLEVYSQAALGVLNDIMPDLQILTESDITINEVPAHAIVYSLESEGVTFRVLKAWTVIDEYAYIFTYNAPDELYDQFAEDAADIIDSFDADLFARIPESSGPLEEAAENESLNETPKLMEQNTSVVL</sequence>
<dbReference type="Gene3D" id="3.40.1000.10">
    <property type="entry name" value="Mog1/PsbP, alpha/beta/alpha sandwich"/>
    <property type="match status" value="1"/>
</dbReference>